<gene>
    <name evidence="2" type="ORF">F8388_018372</name>
</gene>
<sequence>MYMWPDCVTLDCVTTDIVLTEKITAALKVNDHVIECFFSHPELNESVAYESQASFATVVELGDVAKDIEPTLDNENNKLDIVWRDPIYKVGLKPKRIRKYRGILDYKVETCLHSYISACILECRSGRIADTGESEQGSEDDYVEDPEYAQEDDGILIDEQAENHLLRKGRKHVEIDVEDEDMEDEGDENNGIQLNKRNKRFKKEKFRELLDFRAKTDMGKAIFHLGLSFVSRKLFKQEIREYTLCEGNDIFFKKNDPHRVRAQCKGVNCPWMCYASKIDDSPTFVIKSYEKEHKCCRTNSNRFATAQWLSQKYREEFKVNEN</sequence>
<evidence type="ECO:0000259" key="1">
    <source>
        <dbReference type="Pfam" id="PF03108"/>
    </source>
</evidence>
<dbReference type="Pfam" id="PF03108">
    <property type="entry name" value="DBD_Tnp_Mut"/>
    <property type="match status" value="1"/>
</dbReference>
<organism evidence="2 3">
    <name type="scientific">Cannabis sativa</name>
    <name type="common">Hemp</name>
    <name type="synonym">Marijuana</name>
    <dbReference type="NCBI Taxonomy" id="3483"/>
    <lineage>
        <taxon>Eukaryota</taxon>
        <taxon>Viridiplantae</taxon>
        <taxon>Streptophyta</taxon>
        <taxon>Embryophyta</taxon>
        <taxon>Tracheophyta</taxon>
        <taxon>Spermatophyta</taxon>
        <taxon>Magnoliopsida</taxon>
        <taxon>eudicotyledons</taxon>
        <taxon>Gunneridae</taxon>
        <taxon>Pentapetalae</taxon>
        <taxon>rosids</taxon>
        <taxon>fabids</taxon>
        <taxon>Rosales</taxon>
        <taxon>Cannabaceae</taxon>
        <taxon>Cannabis</taxon>
    </lineage>
</organism>
<evidence type="ECO:0000313" key="3">
    <source>
        <dbReference type="Proteomes" id="UP000525078"/>
    </source>
</evidence>
<dbReference type="InterPro" id="IPR004332">
    <property type="entry name" value="Transposase_MuDR"/>
</dbReference>
<dbReference type="AlphaFoldDB" id="A0A7J6HG52"/>
<proteinExistence type="predicted"/>
<dbReference type="PANTHER" id="PTHR31973">
    <property type="entry name" value="POLYPROTEIN, PUTATIVE-RELATED"/>
    <property type="match status" value="1"/>
</dbReference>
<protein>
    <recommendedName>
        <fullName evidence="1">Transposase MuDR plant domain-containing protein</fullName>
    </recommendedName>
</protein>
<reference evidence="2 3" key="1">
    <citation type="journal article" date="2020" name="bioRxiv">
        <title>Sequence and annotation of 42 cannabis genomes reveals extensive copy number variation in cannabinoid synthesis and pathogen resistance genes.</title>
        <authorList>
            <person name="Mckernan K.J."/>
            <person name="Helbert Y."/>
            <person name="Kane L.T."/>
            <person name="Ebling H."/>
            <person name="Zhang L."/>
            <person name="Liu B."/>
            <person name="Eaton Z."/>
            <person name="Mclaughlin S."/>
            <person name="Kingan S."/>
            <person name="Baybayan P."/>
            <person name="Concepcion G."/>
            <person name="Jordan M."/>
            <person name="Riva A."/>
            <person name="Barbazuk W."/>
            <person name="Harkins T."/>
        </authorList>
    </citation>
    <scope>NUCLEOTIDE SEQUENCE [LARGE SCALE GENOMIC DNA]</scope>
    <source>
        <strain evidence="3">cv. Jamaican Lion 4</strain>
        <tissue evidence="2">Leaf</tissue>
    </source>
</reference>
<dbReference type="PANTHER" id="PTHR31973:SF187">
    <property type="entry name" value="MUTATOR TRANSPOSASE MUDRA PROTEIN"/>
    <property type="match status" value="1"/>
</dbReference>
<name>A0A7J6HG52_CANSA</name>
<feature type="domain" description="Transposase MuDR plant" evidence="1">
    <location>
        <begin position="223"/>
        <end position="286"/>
    </location>
</feature>
<dbReference type="Proteomes" id="UP000525078">
    <property type="component" value="Unassembled WGS sequence"/>
</dbReference>
<comment type="caution">
    <text evidence="2">The sequence shown here is derived from an EMBL/GenBank/DDBJ whole genome shotgun (WGS) entry which is preliminary data.</text>
</comment>
<dbReference type="EMBL" id="JAATIP010000013">
    <property type="protein sequence ID" value="KAF4393881.1"/>
    <property type="molecule type" value="Genomic_DNA"/>
</dbReference>
<evidence type="ECO:0000313" key="2">
    <source>
        <dbReference type="EMBL" id="KAF4393881.1"/>
    </source>
</evidence>
<accession>A0A7J6HG52</accession>